<evidence type="ECO:0000313" key="3">
    <source>
        <dbReference type="Proteomes" id="UP000821866"/>
    </source>
</evidence>
<dbReference type="Proteomes" id="UP000821866">
    <property type="component" value="Unassembled WGS sequence"/>
</dbReference>
<keyword evidence="3" id="KW-1185">Reference proteome</keyword>
<reference evidence="2" key="1">
    <citation type="journal article" date="2020" name="Cell">
        <title>Large-Scale Comparative Analyses of Tick Genomes Elucidate Their Genetic Diversity and Vector Capacities.</title>
        <authorList>
            <consortium name="Tick Genome and Microbiome Consortium (TIGMIC)"/>
            <person name="Jia N."/>
            <person name="Wang J."/>
            <person name="Shi W."/>
            <person name="Du L."/>
            <person name="Sun Y."/>
            <person name="Zhan W."/>
            <person name="Jiang J.F."/>
            <person name="Wang Q."/>
            <person name="Zhang B."/>
            <person name="Ji P."/>
            <person name="Bell-Sakyi L."/>
            <person name="Cui X.M."/>
            <person name="Yuan T.T."/>
            <person name="Jiang B.G."/>
            <person name="Yang W.F."/>
            <person name="Lam T.T."/>
            <person name="Chang Q.C."/>
            <person name="Ding S.J."/>
            <person name="Wang X.J."/>
            <person name="Zhu J.G."/>
            <person name="Ruan X.D."/>
            <person name="Zhao L."/>
            <person name="Wei J.T."/>
            <person name="Ye R.Z."/>
            <person name="Que T.C."/>
            <person name="Du C.H."/>
            <person name="Zhou Y.H."/>
            <person name="Cheng J.X."/>
            <person name="Dai P.F."/>
            <person name="Guo W.B."/>
            <person name="Han X.H."/>
            <person name="Huang E.J."/>
            <person name="Li L.F."/>
            <person name="Wei W."/>
            <person name="Gao Y.C."/>
            <person name="Liu J.Z."/>
            <person name="Shao H.Z."/>
            <person name="Wang X."/>
            <person name="Wang C.C."/>
            <person name="Yang T.C."/>
            <person name="Huo Q.B."/>
            <person name="Li W."/>
            <person name="Chen H.Y."/>
            <person name="Chen S.E."/>
            <person name="Zhou L.G."/>
            <person name="Ni X.B."/>
            <person name="Tian J.H."/>
            <person name="Sheng Y."/>
            <person name="Liu T."/>
            <person name="Pan Y.S."/>
            <person name="Xia L.Y."/>
            <person name="Li J."/>
            <person name="Zhao F."/>
            <person name="Cao W.C."/>
        </authorList>
    </citation>
    <scope>NUCLEOTIDE SEQUENCE</scope>
    <source>
        <strain evidence="2">Rmic-2018</strain>
    </source>
</reference>
<comment type="caution">
    <text evidence="2">The sequence shown here is derived from an EMBL/GenBank/DDBJ whole genome shotgun (WGS) entry which is preliminary data.</text>
</comment>
<name>A0A9J6CUV5_RHIMP</name>
<gene>
    <name evidence="2" type="ORF">HPB51_029451</name>
</gene>
<dbReference type="AlphaFoldDB" id="A0A9J6CUV5"/>
<proteinExistence type="predicted"/>
<evidence type="ECO:0000256" key="1">
    <source>
        <dbReference type="SAM" id="MobiDB-lite"/>
    </source>
</evidence>
<sequence>MGHSGRRKSEIKASGSDAWSDRFSRRGIPFARLVVDGRVVGRRRSLHVYTRTGGSALARASLGVGSVVVSSPQPRRRDLNRKPARPPSLAVSQLAAGDPFARLAATPERPTNALDGARSSVELLAAGSANDDIQAEPLVVTRLPRASDTPSAQTPTRRRARREKNVGMARMRRREAREFTAHGMQMRNGNSYPSLFAPSVTRVIVGAWLEHVQIRWTVGSPSLDLCP</sequence>
<accession>A0A9J6CUV5</accession>
<reference evidence="2" key="2">
    <citation type="submission" date="2021-09" db="EMBL/GenBank/DDBJ databases">
        <authorList>
            <person name="Jia N."/>
            <person name="Wang J."/>
            <person name="Shi W."/>
            <person name="Du L."/>
            <person name="Sun Y."/>
            <person name="Zhan W."/>
            <person name="Jiang J."/>
            <person name="Wang Q."/>
            <person name="Zhang B."/>
            <person name="Ji P."/>
            <person name="Sakyi L.B."/>
            <person name="Cui X."/>
            <person name="Yuan T."/>
            <person name="Jiang B."/>
            <person name="Yang W."/>
            <person name="Lam T.T.-Y."/>
            <person name="Chang Q."/>
            <person name="Ding S."/>
            <person name="Wang X."/>
            <person name="Zhu J."/>
            <person name="Ruan X."/>
            <person name="Zhao L."/>
            <person name="Wei J."/>
            <person name="Que T."/>
            <person name="Du C."/>
            <person name="Cheng J."/>
            <person name="Dai P."/>
            <person name="Han X."/>
            <person name="Huang E."/>
            <person name="Gao Y."/>
            <person name="Liu J."/>
            <person name="Shao H."/>
            <person name="Ye R."/>
            <person name="Li L."/>
            <person name="Wei W."/>
            <person name="Wang X."/>
            <person name="Wang C."/>
            <person name="Huo Q."/>
            <person name="Li W."/>
            <person name="Guo W."/>
            <person name="Chen H."/>
            <person name="Chen S."/>
            <person name="Zhou L."/>
            <person name="Zhou L."/>
            <person name="Ni X."/>
            <person name="Tian J."/>
            <person name="Zhou Y."/>
            <person name="Sheng Y."/>
            <person name="Liu T."/>
            <person name="Pan Y."/>
            <person name="Xia L."/>
            <person name="Li J."/>
            <person name="Zhao F."/>
            <person name="Cao W."/>
        </authorList>
    </citation>
    <scope>NUCLEOTIDE SEQUENCE</scope>
    <source>
        <strain evidence="2">Rmic-2018</strain>
        <tissue evidence="2">Larvae</tissue>
    </source>
</reference>
<organism evidence="2 3">
    <name type="scientific">Rhipicephalus microplus</name>
    <name type="common">Cattle tick</name>
    <name type="synonym">Boophilus microplus</name>
    <dbReference type="NCBI Taxonomy" id="6941"/>
    <lineage>
        <taxon>Eukaryota</taxon>
        <taxon>Metazoa</taxon>
        <taxon>Ecdysozoa</taxon>
        <taxon>Arthropoda</taxon>
        <taxon>Chelicerata</taxon>
        <taxon>Arachnida</taxon>
        <taxon>Acari</taxon>
        <taxon>Parasitiformes</taxon>
        <taxon>Ixodida</taxon>
        <taxon>Ixodoidea</taxon>
        <taxon>Ixodidae</taxon>
        <taxon>Rhipicephalinae</taxon>
        <taxon>Rhipicephalus</taxon>
        <taxon>Boophilus</taxon>
    </lineage>
</organism>
<protein>
    <submittedName>
        <fullName evidence="2">Uncharacterized protein</fullName>
    </submittedName>
</protein>
<feature type="region of interest" description="Disordered" evidence="1">
    <location>
        <begin position="68"/>
        <end position="87"/>
    </location>
</feature>
<evidence type="ECO:0000313" key="2">
    <source>
        <dbReference type="EMBL" id="KAH7932218.1"/>
    </source>
</evidence>
<feature type="region of interest" description="Disordered" evidence="1">
    <location>
        <begin position="145"/>
        <end position="166"/>
    </location>
</feature>
<dbReference type="EMBL" id="JABSTU010006811">
    <property type="protein sequence ID" value="KAH7932218.1"/>
    <property type="molecule type" value="Genomic_DNA"/>
</dbReference>